<dbReference type="EMBL" id="SUMC01000012">
    <property type="protein sequence ID" value="TKA10767.1"/>
    <property type="molecule type" value="Genomic_DNA"/>
</dbReference>
<sequence>MANDLALICDACKEPIGDGAGYLWIDNDAVAAEESAAAGRRPRDIKDDDSAESVRSYLAAGLFELPQPVRWQAHHAACDLTPEAGSYPIPAVDIRTWAELVEWTAQLMEKPWLAHTDWSYVLRGVANGDTRLIAVS</sequence>
<dbReference type="Proteomes" id="UP000305778">
    <property type="component" value="Unassembled WGS sequence"/>
</dbReference>
<keyword evidence="2" id="KW-1185">Reference proteome</keyword>
<reference evidence="1 2" key="1">
    <citation type="submission" date="2019-04" db="EMBL/GenBank/DDBJ databases">
        <title>Streptomyces oryziradicis sp. nov., a novel actinomycete isolated from rhizosphere soil of rice (Oryza sativa L.).</title>
        <authorList>
            <person name="Li C."/>
        </authorList>
    </citation>
    <scope>NUCLEOTIDE SEQUENCE [LARGE SCALE GENOMIC DNA]</scope>
    <source>
        <strain evidence="1 2">NEAU-C40</strain>
    </source>
</reference>
<dbReference type="OrthoDB" id="4287252at2"/>
<dbReference type="AlphaFoldDB" id="A0A4U0SRK3"/>
<comment type="caution">
    <text evidence="1">The sequence shown here is derived from an EMBL/GenBank/DDBJ whole genome shotgun (WGS) entry which is preliminary data.</text>
</comment>
<gene>
    <name evidence="1" type="ORF">FCI23_15860</name>
</gene>
<evidence type="ECO:0000313" key="2">
    <source>
        <dbReference type="Proteomes" id="UP000305778"/>
    </source>
</evidence>
<organism evidence="1 2">
    <name type="scientific">Actinacidiphila oryziradicis</name>
    <dbReference type="NCBI Taxonomy" id="2571141"/>
    <lineage>
        <taxon>Bacteria</taxon>
        <taxon>Bacillati</taxon>
        <taxon>Actinomycetota</taxon>
        <taxon>Actinomycetes</taxon>
        <taxon>Kitasatosporales</taxon>
        <taxon>Streptomycetaceae</taxon>
        <taxon>Actinacidiphila</taxon>
    </lineage>
</organism>
<dbReference type="RefSeq" id="WP_136724529.1">
    <property type="nucleotide sequence ID" value="NZ_JAOPYF010000225.1"/>
</dbReference>
<evidence type="ECO:0000313" key="1">
    <source>
        <dbReference type="EMBL" id="TKA10767.1"/>
    </source>
</evidence>
<accession>A0A4U0SRK3</accession>
<proteinExistence type="predicted"/>
<name>A0A4U0SRK3_9ACTN</name>
<protein>
    <submittedName>
        <fullName evidence="1">Uncharacterized protein</fullName>
    </submittedName>
</protein>